<sequence length="249" mass="28909">MEFNKSKCYVMSFGRMRHPVNFPYKLNGDAITRTDSMKDLGVTFDRKLTFHDHTTSTAKESFRRLGFVLRNCRDFHNPHVIKLVFGALVRSKLESSACVWNPFEKQYVLALEKVQKAFLRYLYKHLYGFYPYLYPTKFLLGCLNFNSLEVRRSCDQMTVVIKILRGIIDDPDLHNEILKLFVPDNYCRGRKHRLLAVPPSRTIAHSKSPIPRTLAAINALLNSNAGIDMFADEWKTIMVECLNFCEKDA</sequence>
<reference evidence="1" key="1">
    <citation type="submission" date="2023-03" db="EMBL/GenBank/DDBJ databases">
        <title>Chromosome-level genomes of two armyworms, Mythimna separata and Mythimna loreyi, provide insights into the biosynthesis and reception of sex pheromones.</title>
        <authorList>
            <person name="Zhao H."/>
        </authorList>
    </citation>
    <scope>NUCLEOTIDE SEQUENCE</scope>
    <source>
        <strain evidence="1">BeijingLab</strain>
        <tissue evidence="1">Pupa</tissue>
    </source>
</reference>
<protein>
    <recommendedName>
        <fullName evidence="3">Reverse transcriptase</fullName>
    </recommendedName>
</protein>
<dbReference type="EMBL" id="JARGEI010000031">
    <property type="protein sequence ID" value="KAJ8704700.1"/>
    <property type="molecule type" value="Genomic_DNA"/>
</dbReference>
<accession>A0AAD7Y729</accession>
<evidence type="ECO:0000313" key="2">
    <source>
        <dbReference type="Proteomes" id="UP001231518"/>
    </source>
</evidence>
<dbReference type="AlphaFoldDB" id="A0AAD7Y729"/>
<comment type="caution">
    <text evidence="1">The sequence shown here is derived from an EMBL/GenBank/DDBJ whole genome shotgun (WGS) entry which is preliminary data.</text>
</comment>
<gene>
    <name evidence="1" type="ORF">PYW07_011888</name>
</gene>
<evidence type="ECO:0008006" key="3">
    <source>
        <dbReference type="Google" id="ProtNLM"/>
    </source>
</evidence>
<proteinExistence type="predicted"/>
<organism evidence="1 2">
    <name type="scientific">Mythimna separata</name>
    <name type="common">Oriental armyworm</name>
    <name type="synonym">Pseudaletia separata</name>
    <dbReference type="NCBI Taxonomy" id="271217"/>
    <lineage>
        <taxon>Eukaryota</taxon>
        <taxon>Metazoa</taxon>
        <taxon>Ecdysozoa</taxon>
        <taxon>Arthropoda</taxon>
        <taxon>Hexapoda</taxon>
        <taxon>Insecta</taxon>
        <taxon>Pterygota</taxon>
        <taxon>Neoptera</taxon>
        <taxon>Endopterygota</taxon>
        <taxon>Lepidoptera</taxon>
        <taxon>Glossata</taxon>
        <taxon>Ditrysia</taxon>
        <taxon>Noctuoidea</taxon>
        <taxon>Noctuidae</taxon>
        <taxon>Noctuinae</taxon>
        <taxon>Hadenini</taxon>
        <taxon>Mythimna</taxon>
    </lineage>
</organism>
<evidence type="ECO:0000313" key="1">
    <source>
        <dbReference type="EMBL" id="KAJ8704700.1"/>
    </source>
</evidence>
<dbReference type="Proteomes" id="UP001231518">
    <property type="component" value="Chromosome 29"/>
</dbReference>
<dbReference type="PANTHER" id="PTHR33332">
    <property type="entry name" value="REVERSE TRANSCRIPTASE DOMAIN-CONTAINING PROTEIN"/>
    <property type="match status" value="1"/>
</dbReference>
<name>A0AAD7Y729_MYTSE</name>
<keyword evidence="2" id="KW-1185">Reference proteome</keyword>